<dbReference type="Proteomes" id="UP001283361">
    <property type="component" value="Unassembled WGS sequence"/>
</dbReference>
<accession>A0AAE1ASA6</accession>
<dbReference type="EMBL" id="JAWDGP010001294">
    <property type="protein sequence ID" value="KAK3793013.1"/>
    <property type="molecule type" value="Genomic_DNA"/>
</dbReference>
<keyword evidence="2" id="KW-1185">Reference proteome</keyword>
<evidence type="ECO:0000313" key="1">
    <source>
        <dbReference type="EMBL" id="KAK3793013.1"/>
    </source>
</evidence>
<protein>
    <submittedName>
        <fullName evidence="1">Uncharacterized protein</fullName>
    </submittedName>
</protein>
<organism evidence="1 2">
    <name type="scientific">Elysia crispata</name>
    <name type="common">lettuce slug</name>
    <dbReference type="NCBI Taxonomy" id="231223"/>
    <lineage>
        <taxon>Eukaryota</taxon>
        <taxon>Metazoa</taxon>
        <taxon>Spiralia</taxon>
        <taxon>Lophotrochozoa</taxon>
        <taxon>Mollusca</taxon>
        <taxon>Gastropoda</taxon>
        <taxon>Heterobranchia</taxon>
        <taxon>Euthyneura</taxon>
        <taxon>Panpulmonata</taxon>
        <taxon>Sacoglossa</taxon>
        <taxon>Placobranchoidea</taxon>
        <taxon>Plakobranchidae</taxon>
        <taxon>Elysia</taxon>
    </lineage>
</organism>
<gene>
    <name evidence="1" type="ORF">RRG08_032275</name>
</gene>
<sequence>MTDCVIHSGYGHQIPRCQGSLHARRPATGYRADIVENVTIAKRDAMSVTSSKMQNNLYRCVFGRPELIHVIRISDYPPSRQKKTETQINTIELARKVAIYWQDEFLESSFMFYGKQTAKSRGWRRSKRFFYGRLSINPFLKCHFVACTDMIEKKLPPCRLSGTFEIRELKCPSEINLTAVGASIARTGVVRNRAKINREKGWDDPGG</sequence>
<dbReference type="AlphaFoldDB" id="A0AAE1ASA6"/>
<name>A0AAE1ASA6_9GAST</name>
<proteinExistence type="predicted"/>
<reference evidence="1" key="1">
    <citation type="journal article" date="2023" name="G3 (Bethesda)">
        <title>A reference genome for the long-term kleptoplast-retaining sea slug Elysia crispata morphotype clarki.</title>
        <authorList>
            <person name="Eastman K.E."/>
            <person name="Pendleton A.L."/>
            <person name="Shaikh M.A."/>
            <person name="Suttiyut T."/>
            <person name="Ogas R."/>
            <person name="Tomko P."/>
            <person name="Gavelis G."/>
            <person name="Widhalm J.R."/>
            <person name="Wisecaver J.H."/>
        </authorList>
    </citation>
    <scope>NUCLEOTIDE SEQUENCE</scope>
    <source>
        <strain evidence="1">ECLA1</strain>
    </source>
</reference>
<comment type="caution">
    <text evidence="1">The sequence shown here is derived from an EMBL/GenBank/DDBJ whole genome shotgun (WGS) entry which is preliminary data.</text>
</comment>
<evidence type="ECO:0000313" key="2">
    <source>
        <dbReference type="Proteomes" id="UP001283361"/>
    </source>
</evidence>